<accession>A0A8S0RL54</accession>
<reference evidence="2 3" key="1">
    <citation type="submission" date="2019-12" db="EMBL/GenBank/DDBJ databases">
        <authorList>
            <person name="Alioto T."/>
            <person name="Alioto T."/>
            <person name="Gomez Garrido J."/>
        </authorList>
    </citation>
    <scope>NUCLEOTIDE SEQUENCE [LARGE SCALE GENOMIC DNA]</scope>
</reference>
<evidence type="ECO:0008006" key="4">
    <source>
        <dbReference type="Google" id="ProtNLM"/>
    </source>
</evidence>
<keyword evidence="3" id="KW-1185">Reference proteome</keyword>
<proteinExistence type="predicted"/>
<dbReference type="AlphaFoldDB" id="A0A8S0RL54"/>
<evidence type="ECO:0000313" key="2">
    <source>
        <dbReference type="EMBL" id="CAA2979828.1"/>
    </source>
</evidence>
<dbReference type="Proteomes" id="UP000594638">
    <property type="component" value="Unassembled WGS sequence"/>
</dbReference>
<organism evidence="2 3">
    <name type="scientific">Olea europaea subsp. europaea</name>
    <dbReference type="NCBI Taxonomy" id="158383"/>
    <lineage>
        <taxon>Eukaryota</taxon>
        <taxon>Viridiplantae</taxon>
        <taxon>Streptophyta</taxon>
        <taxon>Embryophyta</taxon>
        <taxon>Tracheophyta</taxon>
        <taxon>Spermatophyta</taxon>
        <taxon>Magnoliopsida</taxon>
        <taxon>eudicotyledons</taxon>
        <taxon>Gunneridae</taxon>
        <taxon>Pentapetalae</taxon>
        <taxon>asterids</taxon>
        <taxon>lamiids</taxon>
        <taxon>Lamiales</taxon>
        <taxon>Oleaceae</taxon>
        <taxon>Oleeae</taxon>
        <taxon>Olea</taxon>
    </lineage>
</organism>
<gene>
    <name evidence="2" type="ORF">OLEA9_A057227</name>
</gene>
<protein>
    <recommendedName>
        <fullName evidence="4">Transmembrane protein</fullName>
    </recommendedName>
</protein>
<name>A0A8S0RL54_OLEEU</name>
<keyword evidence="1" id="KW-0812">Transmembrane</keyword>
<evidence type="ECO:0000313" key="3">
    <source>
        <dbReference type="Proteomes" id="UP000594638"/>
    </source>
</evidence>
<comment type="caution">
    <text evidence="2">The sequence shown here is derived from an EMBL/GenBank/DDBJ whole genome shotgun (WGS) entry which is preliminary data.</text>
</comment>
<dbReference type="EMBL" id="CACTIH010003634">
    <property type="protein sequence ID" value="CAA2979828.1"/>
    <property type="molecule type" value="Genomic_DNA"/>
</dbReference>
<dbReference type="Gramene" id="OE9A057227T1">
    <property type="protein sequence ID" value="OE9A057227C1"/>
    <property type="gene ID" value="OE9A057227"/>
</dbReference>
<keyword evidence="1" id="KW-0472">Membrane</keyword>
<feature type="transmembrane region" description="Helical" evidence="1">
    <location>
        <begin position="39"/>
        <end position="58"/>
    </location>
</feature>
<evidence type="ECO:0000256" key="1">
    <source>
        <dbReference type="SAM" id="Phobius"/>
    </source>
</evidence>
<keyword evidence="1" id="KW-1133">Transmembrane helix</keyword>
<sequence>MALKRSLSDDVVVMAEDSAVAFEFVAIAASTCVADVGEVVGWCIFWLYLVVISSYGYGPGGCDGFRRWSCLLWRRWLCCGLGIVGVFGGSSSGGF</sequence>
<feature type="transmembrane region" description="Helical" evidence="1">
    <location>
        <begin position="70"/>
        <end position="89"/>
    </location>
</feature>